<dbReference type="PANTHER" id="PTHR31595:SF57">
    <property type="entry name" value="OS04G0481900 PROTEIN"/>
    <property type="match status" value="1"/>
</dbReference>
<organism evidence="10 11">
    <name type="scientific">Pyrrhoderma noxium</name>
    <dbReference type="NCBI Taxonomy" id="2282107"/>
    <lineage>
        <taxon>Eukaryota</taxon>
        <taxon>Fungi</taxon>
        <taxon>Dikarya</taxon>
        <taxon>Basidiomycota</taxon>
        <taxon>Agaricomycotina</taxon>
        <taxon>Agaricomycetes</taxon>
        <taxon>Hymenochaetales</taxon>
        <taxon>Hymenochaetaceae</taxon>
        <taxon>Pyrrhoderma</taxon>
    </lineage>
</organism>
<feature type="transmembrane region" description="Helical" evidence="8">
    <location>
        <begin position="12"/>
        <end position="35"/>
    </location>
</feature>
<feature type="domain" description="Wax synthase" evidence="9">
    <location>
        <begin position="240"/>
        <end position="318"/>
    </location>
</feature>
<evidence type="ECO:0000256" key="1">
    <source>
        <dbReference type="ARBA" id="ARBA00004141"/>
    </source>
</evidence>
<dbReference type="EMBL" id="NBII01000007">
    <property type="protein sequence ID" value="PAV16825.1"/>
    <property type="molecule type" value="Genomic_DNA"/>
</dbReference>
<keyword evidence="5 8" id="KW-0812">Transmembrane</keyword>
<evidence type="ECO:0000256" key="7">
    <source>
        <dbReference type="ARBA" id="ARBA00023136"/>
    </source>
</evidence>
<reference evidence="10 11" key="1">
    <citation type="journal article" date="2017" name="Mol. Ecol.">
        <title>Comparative and population genomic landscape of Phellinus noxius: A hypervariable fungus causing root rot in trees.</title>
        <authorList>
            <person name="Chung C.L."/>
            <person name="Lee T.J."/>
            <person name="Akiba M."/>
            <person name="Lee H.H."/>
            <person name="Kuo T.H."/>
            <person name="Liu D."/>
            <person name="Ke H.M."/>
            <person name="Yokoi T."/>
            <person name="Roa M.B."/>
            <person name="Lu M.J."/>
            <person name="Chang Y.Y."/>
            <person name="Ann P.J."/>
            <person name="Tsai J.N."/>
            <person name="Chen C.Y."/>
            <person name="Tzean S.S."/>
            <person name="Ota Y."/>
            <person name="Hattori T."/>
            <person name="Sahashi N."/>
            <person name="Liou R.F."/>
            <person name="Kikuchi T."/>
            <person name="Tsai I.J."/>
        </authorList>
    </citation>
    <scope>NUCLEOTIDE SEQUENCE [LARGE SCALE GENOMIC DNA]</scope>
    <source>
        <strain evidence="10 11">FFPRI411160</strain>
    </source>
</reference>
<evidence type="ECO:0000256" key="8">
    <source>
        <dbReference type="SAM" id="Phobius"/>
    </source>
</evidence>
<dbReference type="GO" id="GO:0006629">
    <property type="term" value="P:lipid metabolic process"/>
    <property type="evidence" value="ECO:0007669"/>
    <property type="project" value="InterPro"/>
</dbReference>
<dbReference type="Proteomes" id="UP000217199">
    <property type="component" value="Unassembled WGS sequence"/>
</dbReference>
<evidence type="ECO:0000256" key="3">
    <source>
        <dbReference type="ARBA" id="ARBA00007282"/>
    </source>
</evidence>
<dbReference type="AlphaFoldDB" id="A0A286UBA2"/>
<evidence type="ECO:0000256" key="4">
    <source>
        <dbReference type="ARBA" id="ARBA00022679"/>
    </source>
</evidence>
<comment type="caution">
    <text evidence="10">The sequence shown here is derived from an EMBL/GenBank/DDBJ whole genome shotgun (WGS) entry which is preliminary data.</text>
</comment>
<sequence length="370" mass="41054">MAYLARRPETYLMRLLLLPTVITITLYSCFGYVWTGPGMHVYNWGEGLVSFVTIGKALEYAFVKQGRFKVGESTPGEDPKPAISKKNYDPKDLTIAANGHIPVTGLKRPASSFLSEGIQDGLELFFAFRGVGWDWGKDVAIPAERKPLSRCQFIKVTLISLISSFFFLDLVESILKLVPGVGSPHGGTIFLPYLPPIQRYSLSTFIHFSSGFALLAGFQMVYDLSTLISVCLLDHDPTSWPPVIDSPWVSTSLNELWAKRWHQLLRQTFIVYGGIPGKYIGGRLGMVLGTFIASGAYHEFSSIAMGRGFNIHPILFFALQGVLVILERAWRQVTGKRVGGWMGLVWVYFVIGVLGQPMIDAWHRKGLAGG</sequence>
<evidence type="ECO:0000313" key="10">
    <source>
        <dbReference type="EMBL" id="PAV16825.1"/>
    </source>
</evidence>
<feature type="transmembrane region" description="Helical" evidence="8">
    <location>
        <begin position="309"/>
        <end position="326"/>
    </location>
</feature>
<dbReference type="PANTHER" id="PTHR31595">
    <property type="entry name" value="LONG-CHAIN-ALCOHOL O-FATTY-ACYLTRANSFERASE 3-RELATED"/>
    <property type="match status" value="1"/>
</dbReference>
<dbReference type="PROSITE" id="PS51257">
    <property type="entry name" value="PROKAR_LIPOPROTEIN"/>
    <property type="match status" value="1"/>
</dbReference>
<comment type="pathway">
    <text evidence="2">Secondary metabolite biosynthesis.</text>
</comment>
<keyword evidence="6 8" id="KW-1133">Transmembrane helix</keyword>
<dbReference type="InterPro" id="IPR032805">
    <property type="entry name" value="Wax_synthase_dom"/>
</dbReference>
<evidence type="ECO:0000256" key="6">
    <source>
        <dbReference type="ARBA" id="ARBA00022989"/>
    </source>
</evidence>
<dbReference type="STRING" id="2282107.A0A286UBA2"/>
<dbReference type="OrthoDB" id="1077582at2759"/>
<evidence type="ECO:0000313" key="11">
    <source>
        <dbReference type="Proteomes" id="UP000217199"/>
    </source>
</evidence>
<dbReference type="InParanoid" id="A0A286UBA2"/>
<keyword evidence="11" id="KW-1185">Reference proteome</keyword>
<keyword evidence="4 10" id="KW-0808">Transferase</keyword>
<proteinExistence type="inferred from homology"/>
<evidence type="ECO:0000256" key="5">
    <source>
        <dbReference type="ARBA" id="ARBA00022692"/>
    </source>
</evidence>
<feature type="transmembrane region" description="Helical" evidence="8">
    <location>
        <begin position="338"/>
        <end position="359"/>
    </location>
</feature>
<comment type="similarity">
    <text evidence="3">Belongs to the wax synthase family.</text>
</comment>
<dbReference type="Pfam" id="PF13813">
    <property type="entry name" value="MBOAT_2"/>
    <property type="match status" value="1"/>
</dbReference>
<dbReference type="GO" id="GO:0016020">
    <property type="term" value="C:membrane"/>
    <property type="evidence" value="ECO:0007669"/>
    <property type="project" value="UniProtKB-SubCell"/>
</dbReference>
<feature type="transmembrane region" description="Helical" evidence="8">
    <location>
        <begin position="41"/>
        <end position="63"/>
    </location>
</feature>
<name>A0A286UBA2_9AGAM</name>
<dbReference type="InterPro" id="IPR044851">
    <property type="entry name" value="Wax_synthase"/>
</dbReference>
<dbReference type="GO" id="GO:0008374">
    <property type="term" value="F:O-acyltransferase activity"/>
    <property type="evidence" value="ECO:0007669"/>
    <property type="project" value="InterPro"/>
</dbReference>
<comment type="subcellular location">
    <subcellularLocation>
        <location evidence="1">Membrane</location>
        <topology evidence="1">Multi-pass membrane protein</topology>
    </subcellularLocation>
</comment>
<protein>
    <submittedName>
        <fullName evidence="10">Membrane bound O-acyl transferase family</fullName>
    </submittedName>
</protein>
<gene>
    <name evidence="10" type="ORF">PNOK_0688900</name>
</gene>
<evidence type="ECO:0000259" key="9">
    <source>
        <dbReference type="Pfam" id="PF13813"/>
    </source>
</evidence>
<evidence type="ECO:0000256" key="2">
    <source>
        <dbReference type="ARBA" id="ARBA00005179"/>
    </source>
</evidence>
<accession>A0A286UBA2</accession>
<feature type="transmembrane region" description="Helical" evidence="8">
    <location>
        <begin position="269"/>
        <end position="297"/>
    </location>
</feature>
<keyword evidence="7 8" id="KW-0472">Membrane</keyword>